<dbReference type="GO" id="GO:0006508">
    <property type="term" value="P:proteolysis"/>
    <property type="evidence" value="ECO:0007669"/>
    <property type="project" value="UniProtKB-KW"/>
</dbReference>
<dbReference type="Pfam" id="PF14223">
    <property type="entry name" value="Retrotran_gag_2"/>
    <property type="match status" value="1"/>
</dbReference>
<dbReference type="SUPFAM" id="SSF57756">
    <property type="entry name" value="Retrovirus zinc finger-like domains"/>
    <property type="match status" value="1"/>
</dbReference>
<name>B8YLY3_MEDTR</name>
<evidence type="ECO:0000259" key="8">
    <source>
        <dbReference type="PROSITE" id="PS50994"/>
    </source>
</evidence>
<evidence type="ECO:0000259" key="7">
    <source>
        <dbReference type="PROSITE" id="PS50158"/>
    </source>
</evidence>
<proteinExistence type="predicted"/>
<dbReference type="PANTHER" id="PTHR42648:SF28">
    <property type="entry name" value="TRANSPOSON-ENCODED PROTEIN WITH RIBONUCLEASE H-LIKE AND RETROVIRUS ZINC FINGER-LIKE DOMAINS"/>
    <property type="match status" value="1"/>
</dbReference>
<dbReference type="CDD" id="cd09272">
    <property type="entry name" value="RNase_HI_RT_Ty1"/>
    <property type="match status" value="1"/>
</dbReference>
<feature type="region of interest" description="Disordered" evidence="6">
    <location>
        <begin position="180"/>
        <end position="225"/>
    </location>
</feature>
<keyword evidence="3" id="KW-0064">Aspartyl protease</keyword>
<reference evidence="9" key="1">
    <citation type="journal article" date="2009" name="Plant Physiol.">
        <title>MERE1, a low-copy-number copia-type retroelement in Medicago truncatula active during tissue culture.</title>
        <authorList>
            <person name="Rakocevic A."/>
            <person name="Mondy S."/>
            <person name="Tirichine L."/>
            <person name="Cosson V."/>
            <person name="Brocard L."/>
            <person name="Iantcheva A."/>
            <person name="Cayrel A."/>
            <person name="Devier B."/>
            <person name="Abu El-Heba G.A."/>
            <person name="Ratet P."/>
        </authorList>
    </citation>
    <scope>NUCLEOTIDE SEQUENCE</scope>
    <source>
        <strain evidence="9">MERE1-1-JEMALONG-5</strain>
    </source>
</reference>
<dbReference type="Gene3D" id="3.30.420.10">
    <property type="entry name" value="Ribonuclease H-like superfamily/Ribonuclease H"/>
    <property type="match status" value="1"/>
</dbReference>
<dbReference type="PANTHER" id="PTHR42648">
    <property type="entry name" value="TRANSPOSASE, PUTATIVE-RELATED"/>
    <property type="match status" value="1"/>
</dbReference>
<evidence type="ECO:0000256" key="2">
    <source>
        <dbReference type="ARBA" id="ARBA00022723"/>
    </source>
</evidence>
<dbReference type="Pfam" id="PF13976">
    <property type="entry name" value="gag_pre-integrs"/>
    <property type="match status" value="1"/>
</dbReference>
<dbReference type="SUPFAM" id="SSF53098">
    <property type="entry name" value="Ribonuclease H-like"/>
    <property type="match status" value="1"/>
</dbReference>
<dbReference type="EMBL" id="FJ544851">
    <property type="protein sequence ID" value="ACL97383.1"/>
    <property type="molecule type" value="Genomic_DNA"/>
</dbReference>
<dbReference type="SUPFAM" id="SSF56672">
    <property type="entry name" value="DNA/RNA polymerases"/>
    <property type="match status" value="1"/>
</dbReference>
<dbReference type="InterPro" id="IPR036875">
    <property type="entry name" value="Znf_CCHC_sf"/>
</dbReference>
<dbReference type="InterPro" id="IPR001878">
    <property type="entry name" value="Znf_CCHC"/>
</dbReference>
<evidence type="ECO:0000256" key="6">
    <source>
        <dbReference type="SAM" id="MobiDB-lite"/>
    </source>
</evidence>
<feature type="compositionally biased region" description="Basic and acidic residues" evidence="6">
    <location>
        <begin position="727"/>
        <end position="745"/>
    </location>
</feature>
<keyword evidence="4" id="KW-0378">Hydrolase</keyword>
<keyword evidence="1" id="KW-0645">Protease</keyword>
<evidence type="ECO:0000256" key="4">
    <source>
        <dbReference type="ARBA" id="ARBA00022801"/>
    </source>
</evidence>
<dbReference type="Pfam" id="PF00665">
    <property type="entry name" value="rve"/>
    <property type="match status" value="1"/>
</dbReference>
<dbReference type="GO" id="GO:0003676">
    <property type="term" value="F:nucleic acid binding"/>
    <property type="evidence" value="ECO:0007669"/>
    <property type="project" value="InterPro"/>
</dbReference>
<sequence length="1305" mass="148542">MAAKFEIEKFNGRNFSLWKLKIRAILRKDNCLDAIDGRPADITDEKWKEMDDNAVANLHLAMADSVLSSIAEKKTAKEIWDTLIKLYEVKSLHNRIFLKRRLYTLRMGESTSVTDHINTLNTLFSQLTASDFKIAENERAELLLQSLPDSYDQLIINITNNNITDTLHFDDVAGAILEEESRRKNKEERSESSKQAEALTMTRGRSTERGPSGSQNHGRSKSRRKKNIKCYGCGMKGHVKKECWNIKKNGEKNSEASTSQGCVASTSDDGEILYSEAATSSKGERRLNDVWIMDSGATWHMTPHRDWFFSYEPISEGSVYMGNDHALEIAGVGTIRLKMHDGTVRKIQGVRHVKGLKKNLLSVGQLDDLGCKIHTESGILKVVKGNLVVMKAEKITSNLYMLLGDTLQEADASVAASSQEETTMMWHQRLGHMSERGLKVLAERNLLHGLKAVNLPFCEHCVISKQHRLKFARVTTRSKHILDLIHSDVWESPEISLGGARYFVSFIDDYSRRLWVYPIKKKSDVFPVFKAFKAQIELETRKKIKCLRTDNGGEYIDGEFLAFCKQEGIVRQFTVAHTPQQNGVAERMNRTLLERTRAMLKTAGMAKSFWAEAVKTACYVINRSPSTAIDLKTPMEMWKGKPVDYSSLHVFGCPVYVMYNSQERTKLDPKSRKCIFLGYADNVKGYRLWDPTARKVVVSRDVVFAENELQSEQKNDSTSKETAIVQMEEKSKESDSSEAESVHEEQEPDDVNDGVRRSTRQTQKPSWQSDYVMTSHDAYCLITEEGEPSTFHEALNGSDASQWMTAMHEEMEALHRNKTWELVELPKGRKAIGNKWVYKIKRDGNDQVERYRARLVVKGYAQKEGIDFNEIFSPVVRLTTIRVVLAMCAALDLHLEQLDVKTAFLHGELEEEIYMLQPEGFKEQGKENLVCRLTKSLYGLKQAPRCWYKRFDSFIISLDYSRLSSDHCTYYKRFDGNDFIILLLYVDDMLVVGPNKDRVQELKAQLAREFDMKDLGPANKILGMQIHRDRKDMKIWLSQKNYLRKVLRRFNMQDCKPISTPLPVNFKLSSGMSPSNEAERMEMSRVPYASAVGSLMYAMICTRPDIAQAVGVVSRFMADPGKEHWNAVKRIMRYIKGTSGVAVCFGGSELTVRGYVDSDFAGDHDKRKSTTGYVFTLAGGAVSWLSKLQTVVALSTTEAEYMAATQACKEAIWMQRLMEELGHKQEQITVYCDSQSALHIARNPAFHSRTKHIGVQYHFVREVVEEGSVDMQKIHTNDNLADVMTKPINADKFVWCRSSYGLLET</sequence>
<evidence type="ECO:0000313" key="9">
    <source>
        <dbReference type="EMBL" id="ACL97383.1"/>
    </source>
</evidence>
<dbReference type="InterPro" id="IPR057670">
    <property type="entry name" value="SH3_retrovirus"/>
</dbReference>
<dbReference type="InterPro" id="IPR013103">
    <property type="entry name" value="RVT_2"/>
</dbReference>
<evidence type="ECO:0000256" key="3">
    <source>
        <dbReference type="ARBA" id="ARBA00022750"/>
    </source>
</evidence>
<dbReference type="GO" id="GO:0004190">
    <property type="term" value="F:aspartic-type endopeptidase activity"/>
    <property type="evidence" value="ECO:0007669"/>
    <property type="project" value="UniProtKB-KW"/>
</dbReference>
<feature type="domain" description="Integrase catalytic" evidence="8">
    <location>
        <begin position="476"/>
        <end position="642"/>
    </location>
</feature>
<dbReference type="Pfam" id="PF25597">
    <property type="entry name" value="SH3_retrovirus"/>
    <property type="match status" value="1"/>
</dbReference>
<feature type="region of interest" description="Disordered" evidence="6">
    <location>
        <begin position="709"/>
        <end position="768"/>
    </location>
</feature>
<dbReference type="InterPro" id="IPR036397">
    <property type="entry name" value="RNaseH_sf"/>
</dbReference>
<keyword evidence="5" id="KW-0863">Zinc-finger</keyword>
<evidence type="ECO:0000256" key="1">
    <source>
        <dbReference type="ARBA" id="ARBA00022670"/>
    </source>
</evidence>
<feature type="compositionally biased region" description="Basic and acidic residues" evidence="6">
    <location>
        <begin position="180"/>
        <end position="194"/>
    </location>
</feature>
<dbReference type="InterPro" id="IPR043502">
    <property type="entry name" value="DNA/RNA_pol_sf"/>
</dbReference>
<dbReference type="InterPro" id="IPR012337">
    <property type="entry name" value="RNaseH-like_sf"/>
</dbReference>
<keyword evidence="5" id="KW-0862">Zinc</keyword>
<dbReference type="PROSITE" id="PS50994">
    <property type="entry name" value="INTEGRASE"/>
    <property type="match status" value="1"/>
</dbReference>
<dbReference type="Pfam" id="PF22936">
    <property type="entry name" value="Pol_BBD"/>
    <property type="match status" value="1"/>
</dbReference>
<dbReference type="Pfam" id="PF07727">
    <property type="entry name" value="RVT_2"/>
    <property type="match status" value="1"/>
</dbReference>
<evidence type="ECO:0000256" key="5">
    <source>
        <dbReference type="PROSITE-ProRule" id="PRU00047"/>
    </source>
</evidence>
<accession>B8YLY3</accession>
<dbReference type="InterPro" id="IPR025724">
    <property type="entry name" value="GAG-pre-integrase_dom"/>
</dbReference>
<dbReference type="GO" id="GO:0008270">
    <property type="term" value="F:zinc ion binding"/>
    <property type="evidence" value="ECO:0007669"/>
    <property type="project" value="UniProtKB-KW"/>
</dbReference>
<organism evidence="9">
    <name type="scientific">Medicago truncatula</name>
    <name type="common">Barrel medic</name>
    <name type="synonym">Medicago tribuloides</name>
    <dbReference type="NCBI Taxonomy" id="3880"/>
    <lineage>
        <taxon>Eukaryota</taxon>
        <taxon>Viridiplantae</taxon>
        <taxon>Streptophyta</taxon>
        <taxon>Embryophyta</taxon>
        <taxon>Tracheophyta</taxon>
        <taxon>Spermatophyta</taxon>
        <taxon>Magnoliopsida</taxon>
        <taxon>eudicotyledons</taxon>
        <taxon>Gunneridae</taxon>
        <taxon>Pentapetalae</taxon>
        <taxon>rosids</taxon>
        <taxon>fabids</taxon>
        <taxon>Fabales</taxon>
        <taxon>Fabaceae</taxon>
        <taxon>Papilionoideae</taxon>
        <taxon>50 kb inversion clade</taxon>
        <taxon>NPAAA clade</taxon>
        <taxon>Hologalegina</taxon>
        <taxon>IRL clade</taxon>
        <taxon>Trifolieae</taxon>
        <taxon>Medicago</taxon>
    </lineage>
</organism>
<dbReference type="MEROPS" id="A11.002"/>
<protein>
    <submittedName>
        <fullName evidence="9">Gag-Pol polyprotein</fullName>
    </submittedName>
</protein>
<feature type="domain" description="CCHC-type" evidence="7">
    <location>
        <begin position="229"/>
        <end position="243"/>
    </location>
</feature>
<dbReference type="InterPro" id="IPR001584">
    <property type="entry name" value="Integrase_cat-core"/>
</dbReference>
<dbReference type="InterPro" id="IPR054722">
    <property type="entry name" value="PolX-like_BBD"/>
</dbReference>
<dbReference type="PROSITE" id="PS50158">
    <property type="entry name" value="ZF_CCHC"/>
    <property type="match status" value="1"/>
</dbReference>
<keyword evidence="2" id="KW-0479">Metal-binding</keyword>
<dbReference type="InterPro" id="IPR039537">
    <property type="entry name" value="Retrotran_Ty1/copia-like"/>
</dbReference>
<dbReference type="GO" id="GO:0015074">
    <property type="term" value="P:DNA integration"/>
    <property type="evidence" value="ECO:0007669"/>
    <property type="project" value="InterPro"/>
</dbReference>